<dbReference type="GO" id="GO:0006364">
    <property type="term" value="P:rRNA processing"/>
    <property type="evidence" value="ECO:0007669"/>
    <property type="project" value="TreeGrafter"/>
</dbReference>
<feature type="signal peptide" evidence="1">
    <location>
        <begin position="1"/>
        <end position="26"/>
    </location>
</feature>
<dbReference type="Proteomes" id="UP001054857">
    <property type="component" value="Unassembled WGS sequence"/>
</dbReference>
<protein>
    <submittedName>
        <fullName evidence="2">Uncharacterized protein</fullName>
    </submittedName>
</protein>
<proteinExistence type="predicted"/>
<dbReference type="EMBL" id="BMAR01000022">
    <property type="protein sequence ID" value="GFR48140.1"/>
    <property type="molecule type" value="Genomic_DNA"/>
</dbReference>
<keyword evidence="1" id="KW-0732">Signal</keyword>
<feature type="non-terminal residue" evidence="2">
    <location>
        <position position="1"/>
    </location>
</feature>
<dbReference type="PANTHER" id="PTHR34105">
    <property type="entry name" value="PROLINE-, GLUTAMIC ACID- AND LEUCINE-RICH PROTEIN 1"/>
    <property type="match status" value="1"/>
</dbReference>
<dbReference type="PANTHER" id="PTHR34105:SF1">
    <property type="entry name" value="PROLINE-, GLUTAMIC ACID- AND LEUCINE-RICH PROTEIN 1"/>
    <property type="match status" value="1"/>
</dbReference>
<evidence type="ECO:0000256" key="1">
    <source>
        <dbReference type="SAM" id="SignalP"/>
    </source>
</evidence>
<organism evidence="2 3">
    <name type="scientific">Astrephomene gubernaculifera</name>
    <dbReference type="NCBI Taxonomy" id="47775"/>
    <lineage>
        <taxon>Eukaryota</taxon>
        <taxon>Viridiplantae</taxon>
        <taxon>Chlorophyta</taxon>
        <taxon>core chlorophytes</taxon>
        <taxon>Chlorophyceae</taxon>
        <taxon>CS clade</taxon>
        <taxon>Chlamydomonadales</taxon>
        <taxon>Astrephomenaceae</taxon>
        <taxon>Astrephomene</taxon>
    </lineage>
</organism>
<evidence type="ECO:0000313" key="2">
    <source>
        <dbReference type="EMBL" id="GFR48140.1"/>
    </source>
</evidence>
<sequence length="195" mass="19788">PGVAHTLQVTLGLLECLGCLLSGGSTSPVPLPGQGVVLAAMRLLKLEPQVLLAPGRVAPSSSAQAEVLTALPELHSAAWGLLGLTCRLLGPGGVMPLTAPLCRLVSEQLRRIKAGGAGGLACTMHPSVRTKLYDTTVVVLRTCGFAAGRALATEVVGMLVTELYGLSAVQQQQQQQQQAALYGSGAAGAAFGKAG</sequence>
<dbReference type="GO" id="GO:0005634">
    <property type="term" value="C:nucleus"/>
    <property type="evidence" value="ECO:0007669"/>
    <property type="project" value="TreeGrafter"/>
</dbReference>
<reference evidence="2 3" key="1">
    <citation type="journal article" date="2021" name="Sci. Rep.">
        <title>Genome sequencing of the multicellular alga Astrephomene provides insights into convergent evolution of germ-soma differentiation.</title>
        <authorList>
            <person name="Yamashita S."/>
            <person name="Yamamoto K."/>
            <person name="Matsuzaki R."/>
            <person name="Suzuki S."/>
            <person name="Yamaguchi H."/>
            <person name="Hirooka S."/>
            <person name="Minakuchi Y."/>
            <person name="Miyagishima S."/>
            <person name="Kawachi M."/>
            <person name="Toyoda A."/>
            <person name="Nozaki H."/>
        </authorList>
    </citation>
    <scope>NUCLEOTIDE SEQUENCE [LARGE SCALE GENOMIC DNA]</scope>
    <source>
        <strain evidence="2 3">NIES-4017</strain>
    </source>
</reference>
<feature type="non-terminal residue" evidence="2">
    <location>
        <position position="195"/>
    </location>
</feature>
<evidence type="ECO:0000313" key="3">
    <source>
        <dbReference type="Proteomes" id="UP001054857"/>
    </source>
</evidence>
<name>A0AAD3HPQ6_9CHLO</name>
<dbReference type="AlphaFoldDB" id="A0AAD3HPQ6"/>
<keyword evidence="3" id="KW-1185">Reference proteome</keyword>
<gene>
    <name evidence="2" type="ORF">Agub_g9974</name>
</gene>
<feature type="chain" id="PRO_5041924090" evidence="1">
    <location>
        <begin position="27"/>
        <end position="195"/>
    </location>
</feature>
<comment type="caution">
    <text evidence="2">The sequence shown here is derived from an EMBL/GenBank/DDBJ whole genome shotgun (WGS) entry which is preliminary data.</text>
</comment>
<accession>A0AAD3HPQ6</accession>